<name>K9U4T1_CHRTP</name>
<proteinExistence type="predicted"/>
<protein>
    <submittedName>
        <fullName evidence="1">Uncharacterized protein</fullName>
    </submittedName>
</protein>
<accession>K9U4T1</accession>
<dbReference type="EMBL" id="CP003597">
    <property type="protein sequence ID" value="AFY89643.1"/>
    <property type="molecule type" value="Genomic_DNA"/>
</dbReference>
<dbReference type="AlphaFoldDB" id="K9U4T1"/>
<dbReference type="KEGG" id="cthe:Chro_4242"/>
<evidence type="ECO:0000313" key="1">
    <source>
        <dbReference type="EMBL" id="AFY89643.1"/>
    </source>
</evidence>
<dbReference type="STRING" id="251229.Chro_4242"/>
<dbReference type="InParanoid" id="K9U4T1"/>
<dbReference type="HOGENOM" id="CLU_2841851_0_0_3"/>
<evidence type="ECO:0000313" key="2">
    <source>
        <dbReference type="Proteomes" id="UP000010384"/>
    </source>
</evidence>
<dbReference type="Proteomes" id="UP000010384">
    <property type="component" value="Chromosome"/>
</dbReference>
<sequence>MAQRASILGDGEPLTITVTQRLLLRGTIQSLFHLTGRQTESFLESLFIVMRIELAASDKAHLVTK</sequence>
<reference evidence="1 2" key="1">
    <citation type="submission" date="2012-06" db="EMBL/GenBank/DDBJ databases">
        <title>Finished chromosome of genome of Chroococcidiopsis thermalis PCC 7203.</title>
        <authorList>
            <consortium name="US DOE Joint Genome Institute"/>
            <person name="Gugger M."/>
            <person name="Coursin T."/>
            <person name="Rippka R."/>
            <person name="Tandeau De Marsac N."/>
            <person name="Huntemann M."/>
            <person name="Wei C.-L."/>
            <person name="Han J."/>
            <person name="Detter J.C."/>
            <person name="Han C."/>
            <person name="Tapia R."/>
            <person name="Davenport K."/>
            <person name="Daligault H."/>
            <person name="Erkkila T."/>
            <person name="Gu W."/>
            <person name="Munk A.C.C."/>
            <person name="Teshima H."/>
            <person name="Xu Y."/>
            <person name="Chain P."/>
            <person name="Chen A."/>
            <person name="Krypides N."/>
            <person name="Mavromatis K."/>
            <person name="Markowitz V."/>
            <person name="Szeto E."/>
            <person name="Ivanova N."/>
            <person name="Mikhailova N."/>
            <person name="Ovchinnikova G."/>
            <person name="Pagani I."/>
            <person name="Pati A."/>
            <person name="Goodwin L."/>
            <person name="Peters L."/>
            <person name="Pitluck S."/>
            <person name="Woyke T."/>
            <person name="Kerfeld C."/>
        </authorList>
    </citation>
    <scope>NUCLEOTIDE SEQUENCE [LARGE SCALE GENOMIC DNA]</scope>
    <source>
        <strain evidence="1 2">PCC 7203</strain>
    </source>
</reference>
<gene>
    <name evidence="1" type="ORF">Chro_4242</name>
</gene>
<keyword evidence="2" id="KW-1185">Reference proteome</keyword>
<organism evidence="1 2">
    <name type="scientific">Chroococcidiopsis thermalis (strain PCC 7203)</name>
    <dbReference type="NCBI Taxonomy" id="251229"/>
    <lineage>
        <taxon>Bacteria</taxon>
        <taxon>Bacillati</taxon>
        <taxon>Cyanobacteriota</taxon>
        <taxon>Cyanophyceae</taxon>
        <taxon>Chroococcidiopsidales</taxon>
        <taxon>Chroococcidiopsidaceae</taxon>
        <taxon>Chroococcidiopsis</taxon>
    </lineage>
</organism>